<dbReference type="InterPro" id="IPR014710">
    <property type="entry name" value="RmlC-like_jellyroll"/>
</dbReference>
<proteinExistence type="predicted"/>
<evidence type="ECO:0000313" key="2">
    <source>
        <dbReference type="Proteomes" id="UP000092993"/>
    </source>
</evidence>
<accession>A0A1C7MPW1</accession>
<sequence length="128" mass="14521">MTPLTRRDAERQVRSWGFSHVYTWTDTPNSHYSPHSHLGLTTHLVLSGEFTVTYTEDDPNRKETFWPGARIDVPAEKVHEVWIGEAGCTYVIGEQVIGEILNVEGIITCAEHFFMPPSSDAEFRSSKL</sequence>
<evidence type="ECO:0000313" key="1">
    <source>
        <dbReference type="EMBL" id="OBZ78446.1"/>
    </source>
</evidence>
<dbReference type="EMBL" id="LUGG01000002">
    <property type="protein sequence ID" value="OBZ78446.1"/>
    <property type="molecule type" value="Genomic_DNA"/>
</dbReference>
<dbReference type="OrthoDB" id="5270965at2759"/>
<dbReference type="InterPro" id="IPR011051">
    <property type="entry name" value="RmlC_Cupin_sf"/>
</dbReference>
<name>A0A1C7MPW1_GRIFR</name>
<comment type="caution">
    <text evidence="1">The sequence shown here is derived from an EMBL/GenBank/DDBJ whole genome shotgun (WGS) entry which is preliminary data.</text>
</comment>
<dbReference type="OMA" id="QVRSWGF"/>
<dbReference type="Proteomes" id="UP000092993">
    <property type="component" value="Unassembled WGS sequence"/>
</dbReference>
<evidence type="ECO:0008006" key="3">
    <source>
        <dbReference type="Google" id="ProtNLM"/>
    </source>
</evidence>
<protein>
    <recommendedName>
        <fullName evidence="3">Cupin 2 conserved barrel domain-containing protein</fullName>
    </recommendedName>
</protein>
<dbReference type="Gene3D" id="2.60.120.10">
    <property type="entry name" value="Jelly Rolls"/>
    <property type="match status" value="1"/>
</dbReference>
<dbReference type="PANTHER" id="PTHR40434:SF1">
    <property type="entry name" value="CUPIN TYPE-1 DOMAIN-CONTAINING PROTEIN"/>
    <property type="match status" value="1"/>
</dbReference>
<dbReference type="PANTHER" id="PTHR40434">
    <property type="entry name" value="CUPIN_2 DOMAIN-CONTAINING PROTEIN"/>
    <property type="match status" value="1"/>
</dbReference>
<reference evidence="1 2" key="1">
    <citation type="submission" date="2016-03" db="EMBL/GenBank/DDBJ databases">
        <title>Whole genome sequencing of Grifola frondosa 9006-11.</title>
        <authorList>
            <person name="Min B."/>
            <person name="Park H."/>
            <person name="Kim J.-G."/>
            <person name="Cho H."/>
            <person name="Oh Y.-L."/>
            <person name="Kong W.-S."/>
            <person name="Choi I.-G."/>
        </authorList>
    </citation>
    <scope>NUCLEOTIDE SEQUENCE [LARGE SCALE GENOMIC DNA]</scope>
    <source>
        <strain evidence="1 2">9006-11</strain>
    </source>
</reference>
<organism evidence="1 2">
    <name type="scientific">Grifola frondosa</name>
    <name type="common">Maitake</name>
    <name type="synonym">Polyporus frondosus</name>
    <dbReference type="NCBI Taxonomy" id="5627"/>
    <lineage>
        <taxon>Eukaryota</taxon>
        <taxon>Fungi</taxon>
        <taxon>Dikarya</taxon>
        <taxon>Basidiomycota</taxon>
        <taxon>Agaricomycotina</taxon>
        <taxon>Agaricomycetes</taxon>
        <taxon>Polyporales</taxon>
        <taxon>Grifolaceae</taxon>
        <taxon>Grifola</taxon>
    </lineage>
</organism>
<gene>
    <name evidence="1" type="ORF">A0H81_02147</name>
</gene>
<dbReference type="AlphaFoldDB" id="A0A1C7MPW1"/>
<keyword evidence="2" id="KW-1185">Reference proteome</keyword>
<dbReference type="SUPFAM" id="SSF51182">
    <property type="entry name" value="RmlC-like cupins"/>
    <property type="match status" value="1"/>
</dbReference>